<accession>A0A6M8SNS6</accession>
<evidence type="ECO:0000256" key="8">
    <source>
        <dbReference type="PIRNR" id="PIRNR000094"/>
    </source>
</evidence>
<organism evidence="12 13">
    <name type="scientific">Deefgea piscis</name>
    <dbReference type="NCBI Taxonomy" id="2739061"/>
    <lineage>
        <taxon>Bacteria</taxon>
        <taxon>Pseudomonadati</taxon>
        <taxon>Pseudomonadota</taxon>
        <taxon>Betaproteobacteria</taxon>
        <taxon>Neisseriales</taxon>
        <taxon>Chitinibacteraceae</taxon>
        <taxon>Deefgea</taxon>
    </lineage>
</organism>
<feature type="binding site" evidence="11">
    <location>
        <position position="94"/>
    </location>
    <ligand>
        <name>NAD(+)</name>
        <dbReference type="ChEBI" id="CHEBI:57540"/>
    </ligand>
</feature>
<dbReference type="GO" id="GO:0006633">
    <property type="term" value="P:fatty acid biosynthetic process"/>
    <property type="evidence" value="ECO:0007669"/>
    <property type="project" value="UniProtKB-UniPathway"/>
</dbReference>
<protein>
    <recommendedName>
        <fullName evidence="8">Enoyl-[acyl-carrier-protein] reductase [NADH]</fullName>
        <ecNumber evidence="8">1.3.1.9</ecNumber>
    </recommendedName>
</protein>
<dbReference type="RefSeq" id="WP_173532835.1">
    <property type="nucleotide sequence ID" value="NZ_CP054143.1"/>
</dbReference>
<sequence>MIVGSLAGKVALVMGIANEDSIAYGVAKALKARGAELILTYQTEKTLKYIQPIIDELQPGIVQLCDVQDEAAMVAVFAAIAQKYAHLDIAVHSIAFAQKEDLHGRVVDSSAAGFALAMDVSCHSFIRMAHRAEALMDRGGTLLAMSYYGAEKVVPNYGMMGPVKAALESSVRYMASELGPKKIRVHAVSPGPVKTRAASGIREFDLLISNGAGSAPLRELPGIDDVGEACAFLCEDGAARMTGSTLYIDGGMNILA</sequence>
<dbReference type="InterPro" id="IPR014358">
    <property type="entry name" value="Enoyl-ACP_Rdtase_NADH"/>
</dbReference>
<dbReference type="SUPFAM" id="SSF51735">
    <property type="entry name" value="NAD(P)-binding Rossmann-fold domains"/>
    <property type="match status" value="1"/>
</dbReference>
<dbReference type="PIRSF" id="PIRSF000094">
    <property type="entry name" value="Enoyl-ACP_rdct"/>
    <property type="match status" value="1"/>
</dbReference>
<keyword evidence="7 8" id="KW-0275">Fatty acid biosynthesis</keyword>
<dbReference type="CDD" id="cd05372">
    <property type="entry name" value="ENR_SDR"/>
    <property type="match status" value="1"/>
</dbReference>
<feature type="binding site" evidence="11">
    <location>
        <begin position="66"/>
        <end position="67"/>
    </location>
    <ligand>
        <name>NAD(+)</name>
        <dbReference type="ChEBI" id="CHEBI:57540"/>
    </ligand>
</feature>
<keyword evidence="6" id="KW-0443">Lipid metabolism</keyword>
<dbReference type="PRINTS" id="PR00081">
    <property type="entry name" value="GDHRDH"/>
</dbReference>
<dbReference type="KEGG" id="dee:HQN60_06220"/>
<dbReference type="AlphaFoldDB" id="A0A6M8SNS6"/>
<evidence type="ECO:0000256" key="3">
    <source>
        <dbReference type="ARBA" id="ARBA00022516"/>
    </source>
</evidence>
<keyword evidence="5 8" id="KW-0560">Oxidoreductase</keyword>
<comment type="similarity">
    <text evidence="2 8">Belongs to the short-chain dehydrogenases/reductases (SDR) family. FabI subfamily.</text>
</comment>
<evidence type="ECO:0000256" key="2">
    <source>
        <dbReference type="ARBA" id="ARBA00009233"/>
    </source>
</evidence>
<dbReference type="NCBIfam" id="NF005717">
    <property type="entry name" value="PRK07533.1"/>
    <property type="match status" value="1"/>
</dbReference>
<dbReference type="InterPro" id="IPR002347">
    <property type="entry name" value="SDR_fam"/>
</dbReference>
<dbReference type="PANTHER" id="PTHR43159">
    <property type="entry name" value="ENOYL-[ACYL-CARRIER-PROTEIN] REDUCTASE"/>
    <property type="match status" value="1"/>
</dbReference>
<keyword evidence="13" id="KW-1185">Reference proteome</keyword>
<reference evidence="12 13" key="1">
    <citation type="submission" date="2020-05" db="EMBL/GenBank/DDBJ databases">
        <title>Complete genome sequence of Deefgea sp. D17.</title>
        <authorList>
            <person name="Bae J.-W."/>
            <person name="Han J.E."/>
        </authorList>
    </citation>
    <scope>NUCLEOTIDE SEQUENCE [LARGE SCALE GENOMIC DNA]</scope>
    <source>
        <strain evidence="12 13">D17</strain>
    </source>
</reference>
<feature type="active site" description="Proton acceptor" evidence="9">
    <location>
        <position position="157"/>
    </location>
</feature>
<evidence type="ECO:0000256" key="7">
    <source>
        <dbReference type="ARBA" id="ARBA00023160"/>
    </source>
</evidence>
<proteinExistence type="inferred from homology"/>
<dbReference type="Pfam" id="PF13561">
    <property type="entry name" value="adh_short_C2"/>
    <property type="match status" value="1"/>
</dbReference>
<dbReference type="InterPro" id="IPR036291">
    <property type="entry name" value="NAD(P)-bd_dom_sf"/>
</dbReference>
<evidence type="ECO:0000256" key="5">
    <source>
        <dbReference type="ARBA" id="ARBA00023002"/>
    </source>
</evidence>
<comment type="pathway">
    <text evidence="1">Lipid metabolism; fatty acid biosynthesis.</text>
</comment>
<feature type="binding site" evidence="11">
    <location>
        <position position="42"/>
    </location>
    <ligand>
        <name>NAD(+)</name>
        <dbReference type="ChEBI" id="CHEBI:57540"/>
    </ligand>
</feature>
<feature type="binding site" evidence="11">
    <location>
        <position position="15"/>
    </location>
    <ligand>
        <name>NAD(+)</name>
        <dbReference type="ChEBI" id="CHEBI:57540"/>
    </ligand>
</feature>
<dbReference type="UniPathway" id="UPA00094"/>
<keyword evidence="8 11" id="KW-0520">NAD</keyword>
<dbReference type="GO" id="GO:0004318">
    <property type="term" value="F:enoyl-[acyl-carrier-protein] reductase (NADH) activity"/>
    <property type="evidence" value="ECO:0007669"/>
    <property type="project" value="UniProtKB-EC"/>
</dbReference>
<evidence type="ECO:0000313" key="13">
    <source>
        <dbReference type="Proteomes" id="UP000504844"/>
    </source>
</evidence>
<evidence type="ECO:0000256" key="6">
    <source>
        <dbReference type="ARBA" id="ARBA00023098"/>
    </source>
</evidence>
<dbReference type="PANTHER" id="PTHR43159:SF2">
    <property type="entry name" value="ENOYL-[ACYL-CARRIER-PROTEIN] REDUCTASE [NADH], CHLOROPLASTIC"/>
    <property type="match status" value="1"/>
</dbReference>
<evidence type="ECO:0000256" key="4">
    <source>
        <dbReference type="ARBA" id="ARBA00022832"/>
    </source>
</evidence>
<dbReference type="EMBL" id="CP054143">
    <property type="protein sequence ID" value="QKJ66331.1"/>
    <property type="molecule type" value="Genomic_DNA"/>
</dbReference>
<evidence type="ECO:0000313" key="12">
    <source>
        <dbReference type="EMBL" id="QKJ66331.1"/>
    </source>
</evidence>
<evidence type="ECO:0000256" key="11">
    <source>
        <dbReference type="PIRSR" id="PIRSR000094-3"/>
    </source>
</evidence>
<feature type="binding site" evidence="11">
    <location>
        <begin position="21"/>
        <end position="22"/>
    </location>
    <ligand>
        <name>NAD(+)</name>
        <dbReference type="ChEBI" id="CHEBI:57540"/>
    </ligand>
</feature>
<dbReference type="Proteomes" id="UP000504844">
    <property type="component" value="Chromosome"/>
</dbReference>
<feature type="binding site" evidence="11">
    <location>
        <begin position="193"/>
        <end position="197"/>
    </location>
    <ligand>
        <name>NAD(+)</name>
        <dbReference type="ChEBI" id="CHEBI:57540"/>
    </ligand>
</feature>
<keyword evidence="3 8" id="KW-0444">Lipid biosynthesis</keyword>
<keyword evidence="4" id="KW-0276">Fatty acid metabolism</keyword>
<dbReference type="Gene3D" id="3.40.50.720">
    <property type="entry name" value="NAD(P)-binding Rossmann-like Domain"/>
    <property type="match status" value="1"/>
</dbReference>
<evidence type="ECO:0000256" key="9">
    <source>
        <dbReference type="PIRSR" id="PIRSR000094-1"/>
    </source>
</evidence>
<dbReference type="EC" id="1.3.1.9" evidence="8"/>
<feature type="binding site" evidence="11">
    <location>
        <position position="164"/>
    </location>
    <ligand>
        <name>NAD(+)</name>
        <dbReference type="ChEBI" id="CHEBI:57540"/>
    </ligand>
</feature>
<evidence type="ECO:0000256" key="10">
    <source>
        <dbReference type="PIRSR" id="PIRSR000094-2"/>
    </source>
</evidence>
<name>A0A6M8SNS6_9NEIS</name>
<feature type="binding site" evidence="10">
    <location>
        <position position="97"/>
    </location>
    <ligand>
        <name>substrate</name>
    </ligand>
</feature>
<evidence type="ECO:0000256" key="1">
    <source>
        <dbReference type="ARBA" id="ARBA00005194"/>
    </source>
</evidence>
<feature type="active site" description="Proton acceptor" evidence="9">
    <location>
        <position position="147"/>
    </location>
</feature>
<comment type="catalytic activity">
    <reaction evidence="8">
        <text>a 2,3-saturated acyl-[ACP] + NAD(+) = a (2E)-enoyl-[ACP] + NADH + H(+)</text>
        <dbReference type="Rhea" id="RHEA:10240"/>
        <dbReference type="Rhea" id="RHEA-COMP:9925"/>
        <dbReference type="Rhea" id="RHEA-COMP:9926"/>
        <dbReference type="ChEBI" id="CHEBI:15378"/>
        <dbReference type="ChEBI" id="CHEBI:57540"/>
        <dbReference type="ChEBI" id="CHEBI:57945"/>
        <dbReference type="ChEBI" id="CHEBI:78784"/>
        <dbReference type="ChEBI" id="CHEBI:78785"/>
        <dbReference type="EC" id="1.3.1.9"/>
    </reaction>
</comment>
<gene>
    <name evidence="12" type="primary">fabI</name>
    <name evidence="12" type="ORF">HQN60_06220</name>
</gene>